<dbReference type="CDD" id="cd14798">
    <property type="entry name" value="RX-CC_like"/>
    <property type="match status" value="1"/>
</dbReference>
<accession>A0ABD1FUY0</accession>
<evidence type="ECO:0000313" key="12">
    <source>
        <dbReference type="Proteomes" id="UP001567538"/>
    </source>
</evidence>
<feature type="domain" description="Disease resistance N-terminal" evidence="8">
    <location>
        <begin position="8"/>
        <end position="96"/>
    </location>
</feature>
<feature type="domain" description="Disease resistance protein winged helix" evidence="9">
    <location>
        <begin position="430"/>
        <end position="501"/>
    </location>
</feature>
<keyword evidence="3" id="KW-0677">Repeat</keyword>
<organism evidence="11 12">
    <name type="scientific">Salvia divinorum</name>
    <name type="common">Maria pastora</name>
    <name type="synonym">Diviner's sage</name>
    <dbReference type="NCBI Taxonomy" id="28513"/>
    <lineage>
        <taxon>Eukaryota</taxon>
        <taxon>Viridiplantae</taxon>
        <taxon>Streptophyta</taxon>
        <taxon>Embryophyta</taxon>
        <taxon>Tracheophyta</taxon>
        <taxon>Spermatophyta</taxon>
        <taxon>Magnoliopsida</taxon>
        <taxon>eudicotyledons</taxon>
        <taxon>Gunneridae</taxon>
        <taxon>Pentapetalae</taxon>
        <taxon>asterids</taxon>
        <taxon>lamiids</taxon>
        <taxon>Lamiales</taxon>
        <taxon>Lamiaceae</taxon>
        <taxon>Nepetoideae</taxon>
        <taxon>Mentheae</taxon>
        <taxon>Salviinae</taxon>
        <taxon>Salvia</taxon>
        <taxon>Salvia subgen. Calosphace</taxon>
    </lineage>
</organism>
<evidence type="ECO:0000259" key="9">
    <source>
        <dbReference type="Pfam" id="PF23559"/>
    </source>
</evidence>
<dbReference type="PRINTS" id="PR00364">
    <property type="entry name" value="DISEASERSIST"/>
</dbReference>
<reference evidence="11 12" key="1">
    <citation type="submission" date="2024-06" db="EMBL/GenBank/DDBJ databases">
        <title>A chromosome level genome sequence of Diviner's sage (Salvia divinorum).</title>
        <authorList>
            <person name="Ford S.A."/>
            <person name="Ro D.-K."/>
            <person name="Ness R.W."/>
            <person name="Phillips M.A."/>
        </authorList>
    </citation>
    <scope>NUCLEOTIDE SEQUENCE [LARGE SCALE GENOMIC DNA]</scope>
    <source>
        <strain evidence="11">SAF-2024a</strain>
        <tissue evidence="11">Leaf</tissue>
    </source>
</reference>
<dbReference type="AlphaFoldDB" id="A0ABD1FUY0"/>
<keyword evidence="5" id="KW-0611">Plant defense</keyword>
<dbReference type="InterPro" id="IPR032675">
    <property type="entry name" value="LRR_dom_sf"/>
</dbReference>
<evidence type="ECO:0000256" key="4">
    <source>
        <dbReference type="ARBA" id="ARBA00022741"/>
    </source>
</evidence>
<protein>
    <submittedName>
        <fullName evidence="11">Disease resistance protein RGA4</fullName>
    </submittedName>
</protein>
<dbReference type="Gene3D" id="1.10.8.430">
    <property type="entry name" value="Helical domain of apoptotic protease-activating factors"/>
    <property type="match status" value="1"/>
</dbReference>
<dbReference type="InterPro" id="IPR058922">
    <property type="entry name" value="WHD_DRP"/>
</dbReference>
<dbReference type="Pfam" id="PF00931">
    <property type="entry name" value="NB-ARC"/>
    <property type="match status" value="1"/>
</dbReference>
<comment type="caution">
    <text evidence="11">The sequence shown here is derived from an EMBL/GenBank/DDBJ whole genome shotgun (WGS) entry which is preliminary data.</text>
</comment>
<dbReference type="InterPro" id="IPR038005">
    <property type="entry name" value="RX-like_CC"/>
</dbReference>
<dbReference type="InterPro" id="IPR002182">
    <property type="entry name" value="NB-ARC"/>
</dbReference>
<feature type="domain" description="NB-ARC" evidence="7">
    <location>
        <begin position="173"/>
        <end position="344"/>
    </location>
</feature>
<dbReference type="InterPro" id="IPR041118">
    <property type="entry name" value="Rx_N"/>
</dbReference>
<dbReference type="InterPro" id="IPR056789">
    <property type="entry name" value="LRR_R13L1-DRL21"/>
</dbReference>
<keyword evidence="2" id="KW-0433">Leucine-rich repeat</keyword>
<dbReference type="FunFam" id="1.10.10.10:FF:000322">
    <property type="entry name" value="Probable disease resistance protein At1g63360"/>
    <property type="match status" value="1"/>
</dbReference>
<dbReference type="InterPro" id="IPR036388">
    <property type="entry name" value="WH-like_DNA-bd_sf"/>
</dbReference>
<dbReference type="Pfam" id="PF25019">
    <property type="entry name" value="LRR_R13L1-DRL21"/>
    <property type="match status" value="1"/>
</dbReference>
<evidence type="ECO:0000256" key="1">
    <source>
        <dbReference type="ARBA" id="ARBA00008894"/>
    </source>
</evidence>
<dbReference type="InterPro" id="IPR042197">
    <property type="entry name" value="Apaf_helical"/>
</dbReference>
<dbReference type="Pfam" id="PF23559">
    <property type="entry name" value="WHD_DRP"/>
    <property type="match status" value="1"/>
</dbReference>
<proteinExistence type="inferred from homology"/>
<evidence type="ECO:0000313" key="11">
    <source>
        <dbReference type="EMBL" id="KAL1535472.1"/>
    </source>
</evidence>
<evidence type="ECO:0000256" key="3">
    <source>
        <dbReference type="ARBA" id="ARBA00022737"/>
    </source>
</evidence>
<dbReference type="Gene3D" id="3.80.10.10">
    <property type="entry name" value="Ribonuclease Inhibitor"/>
    <property type="match status" value="3"/>
</dbReference>
<evidence type="ECO:0000256" key="5">
    <source>
        <dbReference type="ARBA" id="ARBA00022821"/>
    </source>
</evidence>
<evidence type="ECO:0000256" key="2">
    <source>
        <dbReference type="ARBA" id="ARBA00022614"/>
    </source>
</evidence>
<gene>
    <name evidence="11" type="ORF">AAHA92_28246</name>
</gene>
<dbReference type="GO" id="GO:0006952">
    <property type="term" value="P:defense response"/>
    <property type="evidence" value="ECO:0007669"/>
    <property type="project" value="UniProtKB-KW"/>
</dbReference>
<feature type="domain" description="R13L1/DRL21-like LRR repeat region" evidence="10">
    <location>
        <begin position="660"/>
        <end position="793"/>
    </location>
</feature>
<evidence type="ECO:0000259" key="7">
    <source>
        <dbReference type="Pfam" id="PF00931"/>
    </source>
</evidence>
<dbReference type="SUPFAM" id="SSF52540">
    <property type="entry name" value="P-loop containing nucleoside triphosphate hydrolases"/>
    <property type="match status" value="1"/>
</dbReference>
<dbReference type="Gene3D" id="3.40.50.300">
    <property type="entry name" value="P-loop containing nucleotide triphosphate hydrolases"/>
    <property type="match status" value="1"/>
</dbReference>
<dbReference type="SUPFAM" id="SSF52047">
    <property type="entry name" value="RNI-like"/>
    <property type="match status" value="1"/>
</dbReference>
<name>A0ABD1FUY0_SALDI</name>
<dbReference type="PANTHER" id="PTHR36766">
    <property type="entry name" value="PLANT BROAD-SPECTRUM MILDEW RESISTANCE PROTEIN RPW8"/>
    <property type="match status" value="1"/>
</dbReference>
<keyword evidence="4" id="KW-0547">Nucleotide-binding</keyword>
<dbReference type="EMBL" id="JBEAFC010000011">
    <property type="protein sequence ID" value="KAL1535472.1"/>
    <property type="molecule type" value="Genomic_DNA"/>
</dbReference>
<dbReference type="Gene3D" id="1.20.5.4130">
    <property type="match status" value="1"/>
</dbReference>
<dbReference type="InterPro" id="IPR027417">
    <property type="entry name" value="P-loop_NTPase"/>
</dbReference>
<dbReference type="Proteomes" id="UP001567538">
    <property type="component" value="Unassembled WGS sequence"/>
</dbReference>
<comment type="similarity">
    <text evidence="1">Belongs to the disease resistance NB-LRR family.</text>
</comment>
<dbReference type="GO" id="GO:0005524">
    <property type="term" value="F:ATP binding"/>
    <property type="evidence" value="ECO:0007669"/>
    <property type="project" value="UniProtKB-KW"/>
</dbReference>
<sequence length="1098" mass="124237">MEGVSSAAVEVLVQNLINLFKDEYSLLRGLDEDAQQLQRTLGTIQAYLNDAEKKSITQDSVKIWLRELEDVAFDADNVLDKLSYHILHKKVHKMKSSKVKVVSCFSSFNAISRRRDTAHTIKQINADFESMNKRALDLGLQSMIVNARDVVPVSFETDSFSLDPIFIGRDDDVPKLVDMLTHTQQEEEKQMFSIIALVGMGGMGKTTLTRKVFNHESLKARFGSLIWVHVSQTFDPISLFNKIHYKLTKKTSDGVESRDDILEKLEEALKGKTYLLVLDDVWNEDVSKWEGFMNSILGVTSTKGNGIIITTRSEKVASIVNPFHIHHLNGLSDEDCWSIIKAKTSVENGEVPSGFETIGRKIAKRCQGLPLAANVVGGVLRGKSEEEWRFINENWLSDGEGGENISKILKLSFDRLSSPSLKKCFTFCSVFPKGQRIVKQELIELWMAEGFLQPSRRDDMESMGNMYFNVLLQNSLLQVQMKDANGNVWKYVMHDLVHDLASSVLSNNADGSTIVRYKFLEEESSPIPKNVAKHLRTLFLKGGTPGTTFSDFECLHNLTLSGGYKELPDSIRELVHLRKLNMSDTHIVNLPEWIGELHHLQTLRAEGRKFRKLPSTLKYLINLRHLHMKSKTKLPAEIGRLTSLQTLPHFTVGKENGHQIEELGSLNNLKGTLQIRNLEMVRDKGESLKANIFQKPNLFHLAFAWNGGREDERNDESVLEGLQPHANLKKLKISGFRGENFPMWAEKMAVRDGPRGSWVPLDNLIEITLSDCLEIEEIPKVEHLPNLKSICLDGWKKVRLINASFSHLTSLQIRGLERLECLPERLFYNNQNLSDLTISNCPVLRGLPDGLNTLNSLKNLYIGYCENLKSIGNPSGGARQSQGILRRLDIIWCGELMELPCQMLESWAPTVEYLELEGLRSLENLPMLIDCLARSSTRLRGLTIKGVPKLMAASSGSVESWDLSNLKYLDIDVSAGIAETVEGMLQRCCNSLTWLHLKGVENWEWLPKSIENLTLLNWLTMENIGVEELPQWLGNLSSLVSLSLYSCNRLKRLPSVDALNHLTELKRLGVIDCPELRIDSEWRNHHRHLEIEIDGQPV</sequence>
<evidence type="ECO:0000259" key="10">
    <source>
        <dbReference type="Pfam" id="PF25019"/>
    </source>
</evidence>
<dbReference type="SUPFAM" id="SSF52058">
    <property type="entry name" value="L domain-like"/>
    <property type="match status" value="1"/>
</dbReference>
<dbReference type="PANTHER" id="PTHR36766:SF70">
    <property type="entry name" value="DISEASE RESISTANCE PROTEIN RGA4"/>
    <property type="match status" value="1"/>
</dbReference>
<dbReference type="Gene3D" id="1.10.10.10">
    <property type="entry name" value="Winged helix-like DNA-binding domain superfamily/Winged helix DNA-binding domain"/>
    <property type="match status" value="1"/>
</dbReference>
<evidence type="ECO:0000259" key="8">
    <source>
        <dbReference type="Pfam" id="PF18052"/>
    </source>
</evidence>
<dbReference type="Pfam" id="PF18052">
    <property type="entry name" value="Rx_N"/>
    <property type="match status" value="1"/>
</dbReference>
<dbReference type="GO" id="GO:0051707">
    <property type="term" value="P:response to other organism"/>
    <property type="evidence" value="ECO:0007669"/>
    <property type="project" value="UniProtKB-ARBA"/>
</dbReference>
<evidence type="ECO:0000256" key="6">
    <source>
        <dbReference type="ARBA" id="ARBA00022840"/>
    </source>
</evidence>
<keyword evidence="6" id="KW-0067">ATP-binding</keyword>
<keyword evidence="12" id="KW-1185">Reference proteome</keyword>